<keyword evidence="3 7" id="KW-0812">Transmembrane</keyword>
<reference evidence="9 11" key="1">
    <citation type="journal article" date="2019" name="New Phytol.">
        <title>Comparative genomics reveals unique wood-decay strategies and fruiting body development in the Schizophyllaceae.</title>
        <authorList>
            <person name="Almasi E."/>
            <person name="Sahu N."/>
            <person name="Krizsan K."/>
            <person name="Balint B."/>
            <person name="Kovacs G.M."/>
            <person name="Kiss B."/>
            <person name="Cseklye J."/>
            <person name="Drula E."/>
            <person name="Henrissat B."/>
            <person name="Nagy I."/>
            <person name="Chovatia M."/>
            <person name="Adam C."/>
            <person name="LaButti K."/>
            <person name="Lipzen A."/>
            <person name="Riley R."/>
            <person name="Grigoriev I.V."/>
            <person name="Nagy L.G."/>
        </authorList>
    </citation>
    <scope>NUCLEOTIDE SEQUENCE [LARGE SCALE GENOMIC DNA]</scope>
    <source>
        <strain evidence="9 11">NL-1724</strain>
    </source>
</reference>
<keyword evidence="2" id="KW-0813">Transport</keyword>
<keyword evidence="5 7" id="KW-1133">Transmembrane helix</keyword>
<feature type="transmembrane region" description="Helical" evidence="7">
    <location>
        <begin position="153"/>
        <end position="175"/>
    </location>
</feature>
<dbReference type="EMBL" id="VDMD01000019">
    <property type="protein sequence ID" value="TRM60927.1"/>
    <property type="molecule type" value="Genomic_DNA"/>
</dbReference>
<gene>
    <name evidence="10" type="ORF">BD626DRAFT_406790</name>
    <name evidence="9" type="ORF">BD626DRAFT_462083</name>
</gene>
<keyword evidence="4" id="KW-0029">Amino-acid transport</keyword>
<feature type="transmembrane region" description="Helical" evidence="7">
    <location>
        <begin position="448"/>
        <end position="467"/>
    </location>
</feature>
<dbReference type="Pfam" id="PF00324">
    <property type="entry name" value="AA_permease"/>
    <property type="match status" value="1"/>
</dbReference>
<dbReference type="InterPro" id="IPR050524">
    <property type="entry name" value="APC_YAT"/>
</dbReference>
<accession>A0A550C4D9</accession>
<evidence type="ECO:0000256" key="5">
    <source>
        <dbReference type="ARBA" id="ARBA00022989"/>
    </source>
</evidence>
<evidence type="ECO:0000256" key="2">
    <source>
        <dbReference type="ARBA" id="ARBA00022448"/>
    </source>
</evidence>
<feature type="transmembrane region" description="Helical" evidence="7">
    <location>
        <begin position="195"/>
        <end position="217"/>
    </location>
</feature>
<comment type="caution">
    <text evidence="9">The sequence shown here is derived from an EMBL/GenBank/DDBJ whole genome shotgun (WGS) entry which is preliminary data.</text>
</comment>
<evidence type="ECO:0000313" key="11">
    <source>
        <dbReference type="Proteomes" id="UP000320762"/>
    </source>
</evidence>
<feature type="transmembrane region" description="Helical" evidence="7">
    <location>
        <begin position="88"/>
        <end position="113"/>
    </location>
</feature>
<sequence>MLQQKMKPRHLAMIAVGGSIGTGLFVGSGAALNAGGPAGVLIDWILMGIMLINITQALGEMCIIYPLSGGYYTLASRFVDPSWAFAMGWNYVFAWVVTLPLEITVAVSTVNYWPNDVPVAAWITIFWIVIIIFATFGTLGFAEEEFWSSCLKLLVIAMFLFIGIICICGGGPASGEFGSYVGGRTWSDPGAFANGFKGVCSVFVTAAFAFAGTELVGLAASETPDPRAVMPGAVKGTFWRITLVYVASLTIVGLMVPYDDDRLLNGSGAAASPFVIALVRANISGLDHLINAVICISVLSIGLSCVYAGSRTLTALAETGYAPKIFAYVDKSSRPLFSVLALLAFGPIAYVNVVSEGDIVFDWLVALSGLSTLFTWLSICICHIRFRAAWKAQGHSLEELPFKALGGVYGSWFGAILIVLVLIAQFYIAVWPIGGMAETGTEVAETFFQAYMAMPIVLAFWIGGYAWKRERPRRAMEIDLDTGRKSFFTVEEMRAYRAERAAAPLHVRIWRILFTN</sequence>
<feature type="transmembrane region" description="Helical" evidence="7">
    <location>
        <begin position="289"/>
        <end position="309"/>
    </location>
</feature>
<feature type="transmembrane region" description="Helical" evidence="7">
    <location>
        <begin position="44"/>
        <end position="67"/>
    </location>
</feature>
<dbReference type="PROSITE" id="PS00218">
    <property type="entry name" value="AMINO_ACID_PERMEASE_1"/>
    <property type="match status" value="1"/>
</dbReference>
<evidence type="ECO:0000256" key="3">
    <source>
        <dbReference type="ARBA" id="ARBA00022692"/>
    </source>
</evidence>
<evidence type="ECO:0000313" key="10">
    <source>
        <dbReference type="EMBL" id="TRM60927.1"/>
    </source>
</evidence>
<keyword evidence="6 7" id="KW-0472">Membrane</keyword>
<evidence type="ECO:0000256" key="6">
    <source>
        <dbReference type="ARBA" id="ARBA00023136"/>
    </source>
</evidence>
<dbReference type="GO" id="GO:0016020">
    <property type="term" value="C:membrane"/>
    <property type="evidence" value="ECO:0007669"/>
    <property type="project" value="UniProtKB-SubCell"/>
</dbReference>
<dbReference type="AlphaFoldDB" id="A0A550C4D9"/>
<dbReference type="GO" id="GO:0015171">
    <property type="term" value="F:amino acid transmembrane transporter activity"/>
    <property type="evidence" value="ECO:0007669"/>
    <property type="project" value="TreeGrafter"/>
</dbReference>
<evidence type="ECO:0000256" key="1">
    <source>
        <dbReference type="ARBA" id="ARBA00004141"/>
    </source>
</evidence>
<comment type="subcellular location">
    <subcellularLocation>
        <location evidence="1">Membrane</location>
        <topology evidence="1">Multi-pass membrane protein</topology>
    </subcellularLocation>
</comment>
<dbReference type="PANTHER" id="PTHR43341:SF12">
    <property type="entry name" value="AMINO ACID TRANSPORTER (EUROFUNG)"/>
    <property type="match status" value="1"/>
</dbReference>
<dbReference type="InterPro" id="IPR004840">
    <property type="entry name" value="Amino_acid_permease_CS"/>
</dbReference>
<feature type="domain" description="Amino acid permease/ SLC12A" evidence="8">
    <location>
        <begin position="10"/>
        <end position="472"/>
    </location>
</feature>
<evidence type="ECO:0000259" key="8">
    <source>
        <dbReference type="Pfam" id="PF00324"/>
    </source>
</evidence>
<organism evidence="9 11">
    <name type="scientific">Schizophyllum amplum</name>
    <dbReference type="NCBI Taxonomy" id="97359"/>
    <lineage>
        <taxon>Eukaryota</taxon>
        <taxon>Fungi</taxon>
        <taxon>Dikarya</taxon>
        <taxon>Basidiomycota</taxon>
        <taxon>Agaricomycotina</taxon>
        <taxon>Agaricomycetes</taxon>
        <taxon>Agaricomycetidae</taxon>
        <taxon>Agaricales</taxon>
        <taxon>Schizophyllaceae</taxon>
        <taxon>Schizophyllum</taxon>
    </lineage>
</organism>
<dbReference type="Proteomes" id="UP000320762">
    <property type="component" value="Unassembled WGS sequence"/>
</dbReference>
<reference evidence="9" key="2">
    <citation type="submission" date="2019-06" db="EMBL/GenBank/DDBJ databases">
        <authorList>
            <consortium name="DOE Joint Genome Institute"/>
            <person name="Ahrendt S.R."/>
            <person name="Cantor M.N."/>
            <person name="Hua S.X."/>
        </authorList>
    </citation>
    <scope>NUCLEOTIDE SEQUENCE</scope>
    <source>
        <strain evidence="9">NL-1724</strain>
    </source>
</reference>
<keyword evidence="11" id="KW-1185">Reference proteome</keyword>
<dbReference type="InterPro" id="IPR004841">
    <property type="entry name" value="AA-permease/SLC12A_dom"/>
</dbReference>
<name>A0A550C4D9_9AGAR</name>
<feature type="transmembrane region" description="Helical" evidence="7">
    <location>
        <begin position="119"/>
        <end position="141"/>
    </location>
</feature>
<evidence type="ECO:0000313" key="9">
    <source>
        <dbReference type="EMBL" id="TRM59674.1"/>
    </source>
</evidence>
<dbReference type="FunFam" id="1.20.1740.10:FF:000017">
    <property type="entry name" value="Amino acid permease"/>
    <property type="match status" value="1"/>
</dbReference>
<dbReference type="STRING" id="97359.A0A550C4D9"/>
<feature type="transmembrane region" description="Helical" evidence="7">
    <location>
        <begin position="238"/>
        <end position="258"/>
    </location>
</feature>
<dbReference type="Gene3D" id="1.20.1740.10">
    <property type="entry name" value="Amino acid/polyamine transporter I"/>
    <property type="match status" value="1"/>
</dbReference>
<evidence type="ECO:0000256" key="4">
    <source>
        <dbReference type="ARBA" id="ARBA00022970"/>
    </source>
</evidence>
<dbReference type="PIRSF" id="PIRSF006060">
    <property type="entry name" value="AA_transporter"/>
    <property type="match status" value="1"/>
</dbReference>
<dbReference type="PANTHER" id="PTHR43341">
    <property type="entry name" value="AMINO ACID PERMEASE"/>
    <property type="match status" value="1"/>
</dbReference>
<evidence type="ECO:0000256" key="7">
    <source>
        <dbReference type="SAM" id="Phobius"/>
    </source>
</evidence>
<protein>
    <submittedName>
        <fullName evidence="9">Amino acid permease/ SLC12A domain-containing protein</fullName>
    </submittedName>
</protein>
<dbReference type="OrthoDB" id="3900342at2759"/>
<proteinExistence type="predicted"/>
<feature type="transmembrane region" description="Helical" evidence="7">
    <location>
        <begin position="336"/>
        <end position="354"/>
    </location>
</feature>
<feature type="transmembrane region" description="Helical" evidence="7">
    <location>
        <begin position="12"/>
        <end position="32"/>
    </location>
</feature>
<dbReference type="EMBL" id="VDMD01000026">
    <property type="protein sequence ID" value="TRM59674.1"/>
    <property type="molecule type" value="Genomic_DNA"/>
</dbReference>
<feature type="transmembrane region" description="Helical" evidence="7">
    <location>
        <begin position="360"/>
        <end position="384"/>
    </location>
</feature>
<feature type="transmembrane region" description="Helical" evidence="7">
    <location>
        <begin position="405"/>
        <end position="428"/>
    </location>
</feature>